<dbReference type="PANTHER" id="PTHR12203">
    <property type="entry name" value="KDEL LYS-ASP-GLU-LEU CONTAINING - RELATED"/>
    <property type="match status" value="1"/>
</dbReference>
<gene>
    <name evidence="2" type="ORF">O181_089941</name>
</gene>
<dbReference type="OrthoDB" id="541052at2759"/>
<keyword evidence="3" id="KW-1185">Reference proteome</keyword>
<dbReference type="InterPro" id="IPR006598">
    <property type="entry name" value="CAP10"/>
</dbReference>
<protein>
    <recommendedName>
        <fullName evidence="1">Glycosyl transferase CAP10 domain-containing protein</fullName>
    </recommendedName>
</protein>
<dbReference type="Pfam" id="PF05686">
    <property type="entry name" value="Glyco_transf_90"/>
    <property type="match status" value="1"/>
</dbReference>
<evidence type="ECO:0000313" key="2">
    <source>
        <dbReference type="EMBL" id="MBW0550226.1"/>
    </source>
</evidence>
<proteinExistence type="predicted"/>
<dbReference type="PANTHER" id="PTHR12203:SF118">
    <property type="entry name" value="BETA-1,2-XYLOSYLTRANSFERASE 1"/>
    <property type="match status" value="1"/>
</dbReference>
<evidence type="ECO:0000313" key="3">
    <source>
        <dbReference type="Proteomes" id="UP000765509"/>
    </source>
</evidence>
<comment type="caution">
    <text evidence="2">The sequence shown here is derived from an EMBL/GenBank/DDBJ whole genome shotgun (WGS) entry which is preliminary data.</text>
</comment>
<name>A0A9Q3IUF4_9BASI</name>
<dbReference type="EMBL" id="AVOT02055747">
    <property type="protein sequence ID" value="MBW0550226.1"/>
    <property type="molecule type" value="Genomic_DNA"/>
</dbReference>
<dbReference type="InterPro" id="IPR051091">
    <property type="entry name" value="O-Glucosyltr/Glycosyltrsf_90"/>
</dbReference>
<evidence type="ECO:0000259" key="1">
    <source>
        <dbReference type="SMART" id="SM00672"/>
    </source>
</evidence>
<dbReference type="AlphaFoldDB" id="A0A9Q3IUF4"/>
<accession>A0A9Q3IUF4</accession>
<sequence>MKSLKIFLIFLVLLSLISIFFNLKIQIFKKTLIEIYKNQNFTFDLHQKLLKQLSSASSNNLKNLIPHRFNWSNWASSDAKQLEDSLIILNRNLSFKSSSSDSDRHRSDLLKSSSGSNQSLFHGLYLFNPNSSSIHPILELIRQSNQAWNQKLLKSSKTLNDAIKEYRRRYNRPPPFGFENWWKFAVSQNVIIKDEYDQILKDLKPFLAIQPSDLSHRSFVMANERPETFTISLKSNQLAISGTEAHLDRAKDFAKLLSLFVHQLPSDDKIINMTFTKHDQPAVQMTWSTKQKMIDLADVGEYFSPSEYVRPPNSTLSNWANACPPNSNLYLNESNIPSSNSFQIGKSFIFDHQSAMEICSHPESMQLHGFTSSPGTNNAELVPLFTFAKSSTQSDILAPPLEQYSDTYIGNDPVWSKKTINKLLWRGSTTGAEFKKGFKWRESQRARLHFLTHKTDGKVQVLSPSNQTKLIERDLAQLNQKLMDTSFSGRAVQCDPETCQHLSQIINFAPTMGLDESYQYKYLIDLDGNGWSGRFHRLMSTNSIVLKSTIFPEWYADRVQPWVHYVPIKVDYSDLYDAMLFFAGDLDGSDSHDQLAEMIANQGKDWAAKHWRRVDMAAYAFRLVLEWRRIMLRGTDAQLDYIEN</sequence>
<dbReference type="Proteomes" id="UP000765509">
    <property type="component" value="Unassembled WGS sequence"/>
</dbReference>
<dbReference type="SMART" id="SM00672">
    <property type="entry name" value="CAP10"/>
    <property type="match status" value="1"/>
</dbReference>
<reference evidence="2" key="1">
    <citation type="submission" date="2021-03" db="EMBL/GenBank/DDBJ databases">
        <title>Draft genome sequence of rust myrtle Austropuccinia psidii MF-1, a brazilian biotype.</title>
        <authorList>
            <person name="Quecine M.C."/>
            <person name="Pachon D.M.R."/>
            <person name="Bonatelli M.L."/>
            <person name="Correr F.H."/>
            <person name="Franceschini L.M."/>
            <person name="Leite T.F."/>
            <person name="Margarido G.R.A."/>
            <person name="Almeida C.A."/>
            <person name="Ferrarezi J.A."/>
            <person name="Labate C.A."/>
        </authorList>
    </citation>
    <scope>NUCLEOTIDE SEQUENCE</scope>
    <source>
        <strain evidence="2">MF-1</strain>
    </source>
</reference>
<feature type="domain" description="Glycosyl transferase CAP10" evidence="1">
    <location>
        <begin position="348"/>
        <end position="627"/>
    </location>
</feature>
<organism evidence="2 3">
    <name type="scientific">Austropuccinia psidii MF-1</name>
    <dbReference type="NCBI Taxonomy" id="1389203"/>
    <lineage>
        <taxon>Eukaryota</taxon>
        <taxon>Fungi</taxon>
        <taxon>Dikarya</taxon>
        <taxon>Basidiomycota</taxon>
        <taxon>Pucciniomycotina</taxon>
        <taxon>Pucciniomycetes</taxon>
        <taxon>Pucciniales</taxon>
        <taxon>Sphaerophragmiaceae</taxon>
        <taxon>Austropuccinia</taxon>
    </lineage>
</organism>